<evidence type="ECO:0000313" key="3">
    <source>
        <dbReference type="EMBL" id="KAK6347133.1"/>
    </source>
</evidence>
<dbReference type="InterPro" id="IPR018811">
    <property type="entry name" value="MRX11"/>
</dbReference>
<dbReference type="GO" id="GO:0005739">
    <property type="term" value="C:mitochondrion"/>
    <property type="evidence" value="ECO:0007669"/>
    <property type="project" value="TreeGrafter"/>
</dbReference>
<dbReference type="AlphaFoldDB" id="A0AAV9UVG3"/>
<keyword evidence="2" id="KW-1133">Transmembrane helix</keyword>
<keyword evidence="2" id="KW-0812">Transmembrane</keyword>
<protein>
    <submittedName>
        <fullName evidence="3">Uncharacterized protein</fullName>
    </submittedName>
</protein>
<feature type="transmembrane region" description="Helical" evidence="2">
    <location>
        <begin position="76"/>
        <end position="98"/>
    </location>
</feature>
<dbReference type="Proteomes" id="UP001375240">
    <property type="component" value="Unassembled WGS sequence"/>
</dbReference>
<name>A0AAV9UVG3_9PEZI</name>
<organism evidence="3 4">
    <name type="scientific">Orbilia brochopaga</name>
    <dbReference type="NCBI Taxonomy" id="3140254"/>
    <lineage>
        <taxon>Eukaryota</taxon>
        <taxon>Fungi</taxon>
        <taxon>Dikarya</taxon>
        <taxon>Ascomycota</taxon>
        <taxon>Pezizomycotina</taxon>
        <taxon>Orbiliomycetes</taxon>
        <taxon>Orbiliales</taxon>
        <taxon>Orbiliaceae</taxon>
        <taxon>Orbilia</taxon>
    </lineage>
</organism>
<dbReference type="PANTHER" id="PTHR28002">
    <property type="entry name" value="MIOREX COMPLEX COMPONENT 11"/>
    <property type="match status" value="1"/>
</dbReference>
<dbReference type="Pfam" id="PF10306">
    <property type="entry name" value="FLILHELTA"/>
    <property type="match status" value="1"/>
</dbReference>
<comment type="caution">
    <text evidence="3">The sequence shown here is derived from an EMBL/GenBank/DDBJ whole genome shotgun (WGS) entry which is preliminary data.</text>
</comment>
<accession>A0AAV9UVG3</accession>
<keyword evidence="2" id="KW-0472">Membrane</keyword>
<evidence type="ECO:0000256" key="2">
    <source>
        <dbReference type="SAM" id="Phobius"/>
    </source>
</evidence>
<dbReference type="PANTHER" id="PTHR28002:SF1">
    <property type="entry name" value="MIOREX COMPLEX COMPONENT 11"/>
    <property type="match status" value="1"/>
</dbReference>
<dbReference type="EMBL" id="JAVHNQ010000005">
    <property type="protein sequence ID" value="KAK6347133.1"/>
    <property type="molecule type" value="Genomic_DNA"/>
</dbReference>
<feature type="transmembrane region" description="Helical" evidence="2">
    <location>
        <begin position="168"/>
        <end position="186"/>
    </location>
</feature>
<sequence length="189" mass="21145">MHLRSMNLARARLHFSCWGMRSRFVPARSLTSSSTPPSPSAGTSSARSRVDTIISKLPASLRPWATPLLQRPATHLTAFLILHELTAVIPLFGLFYTFHITHWNPSDMLPSEWIEAGHTRFKRYVERKGWDANGWVDSRSLVELATAYAAVKALMPLRIVVSLWGAPWFARLAVTPIVGLFGRLGGVRK</sequence>
<evidence type="ECO:0000256" key="1">
    <source>
        <dbReference type="SAM" id="MobiDB-lite"/>
    </source>
</evidence>
<feature type="region of interest" description="Disordered" evidence="1">
    <location>
        <begin position="28"/>
        <end position="47"/>
    </location>
</feature>
<evidence type="ECO:0000313" key="4">
    <source>
        <dbReference type="Proteomes" id="UP001375240"/>
    </source>
</evidence>
<reference evidence="3 4" key="1">
    <citation type="submission" date="2019-10" db="EMBL/GenBank/DDBJ databases">
        <authorList>
            <person name="Palmer J.M."/>
        </authorList>
    </citation>
    <scope>NUCLEOTIDE SEQUENCE [LARGE SCALE GENOMIC DNA]</scope>
    <source>
        <strain evidence="3 4">TWF696</strain>
    </source>
</reference>
<proteinExistence type="predicted"/>
<gene>
    <name evidence="3" type="ORF">TWF696_007212</name>
</gene>
<keyword evidence="4" id="KW-1185">Reference proteome</keyword>